<protein>
    <recommendedName>
        <fullName evidence="2">DNA utilization protein HofO C-terminal domain-containing protein</fullName>
    </recommendedName>
</protein>
<dbReference type="AlphaFoldDB" id="A0A1Y0L301"/>
<dbReference type="Pfam" id="PF25319">
    <property type="entry name" value="HofO"/>
    <property type="match status" value="1"/>
</dbReference>
<feature type="transmembrane region" description="Helical" evidence="1">
    <location>
        <begin position="17"/>
        <end position="37"/>
    </location>
</feature>
<organism evidence="3 6">
    <name type="scientific">Tatumella citrea</name>
    <name type="common">Pantoea citrea</name>
    <dbReference type="NCBI Taxonomy" id="53336"/>
    <lineage>
        <taxon>Bacteria</taxon>
        <taxon>Pseudomonadati</taxon>
        <taxon>Pseudomonadota</taxon>
        <taxon>Gammaproteobacteria</taxon>
        <taxon>Enterobacterales</taxon>
        <taxon>Erwiniaceae</taxon>
        <taxon>Tatumella</taxon>
    </lineage>
</organism>
<evidence type="ECO:0000313" key="5">
    <source>
        <dbReference type="Proteomes" id="UP000195729"/>
    </source>
</evidence>
<feature type="domain" description="DNA utilization protein HofO C-terminal" evidence="2">
    <location>
        <begin position="92"/>
        <end position="162"/>
    </location>
</feature>
<dbReference type="EMBL" id="CP015579">
    <property type="protein sequence ID" value="ARU92383.1"/>
    <property type="molecule type" value="Genomic_DNA"/>
</dbReference>
<keyword evidence="1" id="KW-1133">Transmembrane helix</keyword>
<name>A0A1Y0L301_TATCI</name>
<dbReference type="EMBL" id="CP015581">
    <property type="protein sequence ID" value="ARU96418.1"/>
    <property type="molecule type" value="Genomic_DNA"/>
</dbReference>
<keyword evidence="1" id="KW-0472">Membrane</keyword>
<accession>A0A1Y0L301</accession>
<dbReference type="KEGG" id="tci:A7K98_00360"/>
<keyword evidence="5" id="KW-1185">Reference proteome</keyword>
<sequence>MNDLCLSLLFRPPRQQWMVFSFLSAVTILIAYFMAILPEWQRYQHSEQQYLQQRIALTRQREQFVQLAAPEEQRALCQSASEVQRVTPGDTLEQLLAASQRKVKRWRNGIRPVELQLELQWPDVSEFFRQMAQLNPPLLPGRFSLEYQSESEGGLQMAMWLNRHE</sequence>
<dbReference type="InterPro" id="IPR057522">
    <property type="entry name" value="HofO_C"/>
</dbReference>
<dbReference type="Proteomes" id="UP000195729">
    <property type="component" value="Chromosome"/>
</dbReference>
<keyword evidence="1" id="KW-0812">Transmembrane</keyword>
<evidence type="ECO:0000256" key="1">
    <source>
        <dbReference type="SAM" id="Phobius"/>
    </source>
</evidence>
<evidence type="ECO:0000259" key="2">
    <source>
        <dbReference type="Pfam" id="PF25319"/>
    </source>
</evidence>
<evidence type="ECO:0000313" key="3">
    <source>
        <dbReference type="EMBL" id="ARU92383.1"/>
    </source>
</evidence>
<dbReference type="Proteomes" id="UP000195814">
    <property type="component" value="Chromosome"/>
</dbReference>
<reference evidence="5 6" key="1">
    <citation type="submission" date="2016-05" db="EMBL/GenBank/DDBJ databases">
        <title>Complete genome sequence of two 2,5-diketo-D-glunonic acid producing strain Tatumella citrea.</title>
        <authorList>
            <person name="Duan C."/>
            <person name="Yang J."/>
            <person name="Yang S."/>
        </authorList>
    </citation>
    <scope>NUCLEOTIDE SEQUENCE [LARGE SCALE GENOMIC DNA]</scope>
    <source>
        <strain evidence="4 5">ATCC 39140</strain>
        <strain evidence="3 6">DSM 13699</strain>
    </source>
</reference>
<proteinExistence type="predicted"/>
<gene>
    <name evidence="3" type="ORF">A7K98_00360</name>
    <name evidence="4" type="ORF">A7K99_00360</name>
</gene>
<evidence type="ECO:0000313" key="6">
    <source>
        <dbReference type="Proteomes" id="UP000195814"/>
    </source>
</evidence>
<dbReference type="RefSeq" id="WP_157665803.1">
    <property type="nucleotide sequence ID" value="NZ_CP015579.1"/>
</dbReference>
<evidence type="ECO:0000313" key="4">
    <source>
        <dbReference type="EMBL" id="ARU96418.1"/>
    </source>
</evidence>